<accession>A0ABT3MRV6</accession>
<sequence>MQKTLIALALAVSAFGAQAKLIQHTDQIAEIKFTGSNYELGKHVGEVAGDQVLTAMGRFDKLMGIMLEGLSLDKITQTFEENGVHAKLMETSPHAGQYIKGLAESLNMSPNRLLAVGMADEAVLESQRNGGMGFLESDAPHDPSAPSKCTIFAYADGSGTAWGHYNYDYMAINYEQLIVMNHTDVDGKTKVVQTWAGLLPYGGVTKGGQAIIGNTLADEGTARQLDGGEIIEKDSTPSFHLAWEIYEGEKPQDLANIYAMYDKYTAYYSYTAVGGDSELVSVENTYADGLHITGGKALTHANHSTTKHHKFVDKAFGSKSLVRQKAADEFMKKASINTTKEEAFAFAKTEPLWKGRGDMMGTVTTTHFRVNGKKVDLYMRTDDDHKEVHISNY</sequence>
<dbReference type="InterPro" id="IPR047794">
    <property type="entry name" value="C45_proenzyme-like"/>
</dbReference>
<dbReference type="Gene3D" id="3.60.60.10">
    <property type="entry name" value="Penicillin V Acylase, Chain A"/>
    <property type="match status" value="1"/>
</dbReference>
<dbReference type="Gene3D" id="1.10.10.2120">
    <property type="match status" value="1"/>
</dbReference>
<feature type="chain" id="PRO_5047294274" evidence="1">
    <location>
        <begin position="20"/>
        <end position="393"/>
    </location>
</feature>
<reference evidence="2 3" key="1">
    <citation type="submission" date="2022-10" db="EMBL/GenBank/DDBJ databases">
        <title>High-quality genome sequences of two octocoral-associated bacteria, Endozoicomonas euniceicola EF212 and Endozoicomonas gorgoniicola PS125.</title>
        <authorList>
            <person name="Chiou Y.-J."/>
            <person name="Chen Y.-H."/>
        </authorList>
    </citation>
    <scope>NUCLEOTIDE SEQUENCE [LARGE SCALE GENOMIC DNA]</scope>
    <source>
        <strain evidence="2 3">PS125</strain>
    </source>
</reference>
<comment type="caution">
    <text evidence="2">The sequence shown here is derived from an EMBL/GenBank/DDBJ whole genome shotgun (WGS) entry which is preliminary data.</text>
</comment>
<proteinExistence type="predicted"/>
<dbReference type="NCBIfam" id="NF040521">
    <property type="entry name" value="C45_proenzyme"/>
    <property type="match status" value="1"/>
</dbReference>
<gene>
    <name evidence="2" type="ORF">NX722_05450</name>
</gene>
<keyword evidence="3" id="KW-1185">Reference proteome</keyword>
<protein>
    <submittedName>
        <fullName evidence="2">C45 family autoproteolytic acyltransferase/hydrolase</fullName>
    </submittedName>
</protein>
<name>A0ABT3MRV6_9GAMM</name>
<dbReference type="Proteomes" id="UP001209854">
    <property type="component" value="Unassembled WGS sequence"/>
</dbReference>
<evidence type="ECO:0000256" key="1">
    <source>
        <dbReference type="SAM" id="SignalP"/>
    </source>
</evidence>
<keyword evidence="2" id="KW-0012">Acyltransferase</keyword>
<keyword evidence="2" id="KW-0808">Transferase</keyword>
<keyword evidence="1" id="KW-0732">Signal</keyword>
<evidence type="ECO:0000313" key="3">
    <source>
        <dbReference type="Proteomes" id="UP001209854"/>
    </source>
</evidence>
<evidence type="ECO:0000313" key="2">
    <source>
        <dbReference type="EMBL" id="MCW7552098.1"/>
    </source>
</evidence>
<dbReference type="RefSeq" id="WP_262567077.1">
    <property type="nucleotide sequence ID" value="NZ_JAPFCC010000001.1"/>
</dbReference>
<dbReference type="EMBL" id="JAPFCC010000001">
    <property type="protein sequence ID" value="MCW7552098.1"/>
    <property type="molecule type" value="Genomic_DNA"/>
</dbReference>
<organism evidence="2 3">
    <name type="scientific">Endozoicomonas gorgoniicola</name>
    <dbReference type="NCBI Taxonomy" id="1234144"/>
    <lineage>
        <taxon>Bacteria</taxon>
        <taxon>Pseudomonadati</taxon>
        <taxon>Pseudomonadota</taxon>
        <taxon>Gammaproteobacteria</taxon>
        <taxon>Oceanospirillales</taxon>
        <taxon>Endozoicomonadaceae</taxon>
        <taxon>Endozoicomonas</taxon>
    </lineage>
</organism>
<dbReference type="GO" id="GO:0016746">
    <property type="term" value="F:acyltransferase activity"/>
    <property type="evidence" value="ECO:0007669"/>
    <property type="project" value="UniProtKB-KW"/>
</dbReference>
<feature type="signal peptide" evidence="1">
    <location>
        <begin position="1"/>
        <end position="19"/>
    </location>
</feature>